<name>A0A410X2E2_9BACL</name>
<gene>
    <name evidence="13" type="ORF">PC41400_25135</name>
</gene>
<dbReference type="Proteomes" id="UP000288943">
    <property type="component" value="Chromosome"/>
</dbReference>
<comment type="cofactor">
    <cofactor evidence="1">
        <name>Mg(2+)</name>
        <dbReference type="ChEBI" id="CHEBI:18420"/>
    </cofactor>
</comment>
<keyword evidence="6" id="KW-0548">Nucleotidyltransferase</keyword>
<organism evidence="13 14">
    <name type="scientific">Paenibacillus chitinolyticus</name>
    <dbReference type="NCBI Taxonomy" id="79263"/>
    <lineage>
        <taxon>Bacteria</taxon>
        <taxon>Bacillati</taxon>
        <taxon>Bacillota</taxon>
        <taxon>Bacilli</taxon>
        <taxon>Bacillales</taxon>
        <taxon>Paenibacillaceae</taxon>
        <taxon>Paenibacillus</taxon>
    </lineage>
</organism>
<sequence>MKVGSGFLVFRKACGKGGCPVKGVILAGGTGSRLRPLTNLMNKHLLPVGKYPMIHYSVMKLKEAGVKEILLVTGKQSAGLYTEYLGSGSQWGVSITYAVQEQAGGIAEALGLAERFIGRDKKFVMLLGDNLFQDSLEPFLRDFESQSEGAMVLLKEVPDPERYGVPVLTDGRIVHIDEKPARPKSSYSVTGIYFYDAEVFHVLKTCRPSKRGELEITDVNNAYALKGRLAYRILSNWWVDAGTHESLYEAIRQVWKEEEG</sequence>
<accession>A0A410X2E2</accession>
<dbReference type="GO" id="GO:0046872">
    <property type="term" value="F:metal ion binding"/>
    <property type="evidence" value="ECO:0007669"/>
    <property type="project" value="UniProtKB-KW"/>
</dbReference>
<evidence type="ECO:0000256" key="5">
    <source>
        <dbReference type="ARBA" id="ARBA00022679"/>
    </source>
</evidence>
<dbReference type="SUPFAM" id="SSF53448">
    <property type="entry name" value="Nucleotide-diphospho-sugar transferases"/>
    <property type="match status" value="1"/>
</dbReference>
<evidence type="ECO:0000313" key="13">
    <source>
        <dbReference type="EMBL" id="QAV20788.1"/>
    </source>
</evidence>
<feature type="domain" description="Nucleotidyl transferase" evidence="12">
    <location>
        <begin position="22"/>
        <end position="254"/>
    </location>
</feature>
<dbReference type="InterPro" id="IPR005835">
    <property type="entry name" value="NTP_transferase_dom"/>
</dbReference>
<keyword evidence="7" id="KW-0479">Metal-binding</keyword>
<dbReference type="Gene3D" id="3.90.550.10">
    <property type="entry name" value="Spore Coat Polysaccharide Biosynthesis Protein SpsA, Chain A"/>
    <property type="match status" value="1"/>
</dbReference>
<comment type="similarity">
    <text evidence="2">Belongs to the glucose-1-phosphate thymidylyltransferase family.</text>
</comment>
<dbReference type="EC" id="2.7.7.24" evidence="3"/>
<evidence type="ECO:0000256" key="6">
    <source>
        <dbReference type="ARBA" id="ARBA00022695"/>
    </source>
</evidence>
<keyword evidence="8" id="KW-0460">Magnesium</keyword>
<comment type="catalytic activity">
    <reaction evidence="11">
        <text>dTTP + alpha-D-glucose 1-phosphate + H(+) = dTDP-alpha-D-glucose + diphosphate</text>
        <dbReference type="Rhea" id="RHEA:15225"/>
        <dbReference type="ChEBI" id="CHEBI:15378"/>
        <dbReference type="ChEBI" id="CHEBI:33019"/>
        <dbReference type="ChEBI" id="CHEBI:37568"/>
        <dbReference type="ChEBI" id="CHEBI:57477"/>
        <dbReference type="ChEBI" id="CHEBI:58601"/>
        <dbReference type="EC" id="2.7.7.24"/>
    </reaction>
</comment>
<evidence type="ECO:0000256" key="1">
    <source>
        <dbReference type="ARBA" id="ARBA00001946"/>
    </source>
</evidence>
<evidence type="ECO:0000259" key="12">
    <source>
        <dbReference type="Pfam" id="PF00483"/>
    </source>
</evidence>
<dbReference type="InterPro" id="IPR005907">
    <property type="entry name" value="G1P_thy_trans_s"/>
</dbReference>
<dbReference type="KEGG" id="pchi:PC41400_25135"/>
<dbReference type="PANTHER" id="PTHR43532">
    <property type="entry name" value="GLUCOSE-1-PHOSPHATE THYMIDYLYLTRANSFERASE"/>
    <property type="match status" value="1"/>
</dbReference>
<dbReference type="PANTHER" id="PTHR43532:SF1">
    <property type="entry name" value="GLUCOSE-1-PHOSPHATE THYMIDYLYLTRANSFERASE 1"/>
    <property type="match status" value="1"/>
</dbReference>
<evidence type="ECO:0000256" key="7">
    <source>
        <dbReference type="ARBA" id="ARBA00022723"/>
    </source>
</evidence>
<evidence type="ECO:0000256" key="4">
    <source>
        <dbReference type="ARBA" id="ARBA00017654"/>
    </source>
</evidence>
<keyword evidence="13" id="KW-0946">Virion</keyword>
<evidence type="ECO:0000256" key="11">
    <source>
        <dbReference type="ARBA" id="ARBA00049336"/>
    </source>
</evidence>
<dbReference type="GO" id="GO:0008879">
    <property type="term" value="F:glucose-1-phosphate thymidylyltransferase activity"/>
    <property type="evidence" value="ECO:0007669"/>
    <property type="project" value="UniProtKB-EC"/>
</dbReference>
<keyword evidence="5" id="KW-0808">Transferase</keyword>
<evidence type="ECO:0000256" key="2">
    <source>
        <dbReference type="ARBA" id="ARBA00010480"/>
    </source>
</evidence>
<protein>
    <recommendedName>
        <fullName evidence="4">Glucose-1-phosphate thymidylyltransferase</fullName>
        <ecNumber evidence="3">2.7.7.24</ecNumber>
    </recommendedName>
    <alternativeName>
        <fullName evidence="10">dTDP-glucose pyrophosphorylase</fullName>
    </alternativeName>
    <alternativeName>
        <fullName evidence="9">dTDP-glucose synthase</fullName>
    </alternativeName>
</protein>
<dbReference type="Pfam" id="PF00483">
    <property type="entry name" value="NTP_transferase"/>
    <property type="match status" value="1"/>
</dbReference>
<evidence type="ECO:0000256" key="9">
    <source>
        <dbReference type="ARBA" id="ARBA00032492"/>
    </source>
</evidence>
<dbReference type="AlphaFoldDB" id="A0A410X2E2"/>
<dbReference type="EMBL" id="CP026520">
    <property type="protein sequence ID" value="QAV20788.1"/>
    <property type="molecule type" value="Genomic_DNA"/>
</dbReference>
<evidence type="ECO:0000313" key="14">
    <source>
        <dbReference type="Proteomes" id="UP000288943"/>
    </source>
</evidence>
<reference evidence="13 14" key="1">
    <citation type="submission" date="2018-01" db="EMBL/GenBank/DDBJ databases">
        <title>The whole genome sequencing and assembly of Paenibacillus chitinolyticus KCCM 41400 strain.</title>
        <authorList>
            <person name="Kim J.-Y."/>
            <person name="Park M.-K."/>
            <person name="Lee Y.-J."/>
            <person name="Yi H."/>
            <person name="Bahn Y.-S."/>
            <person name="Kim J.F."/>
            <person name="Lee D.-W."/>
        </authorList>
    </citation>
    <scope>NUCLEOTIDE SEQUENCE [LARGE SCALE GENOMIC DNA]</scope>
    <source>
        <strain evidence="13 14">KCCM 41400</strain>
    </source>
</reference>
<keyword evidence="13" id="KW-0167">Capsid protein</keyword>
<evidence type="ECO:0000256" key="10">
    <source>
        <dbReference type="ARBA" id="ARBA00032598"/>
    </source>
</evidence>
<evidence type="ECO:0000256" key="8">
    <source>
        <dbReference type="ARBA" id="ARBA00022842"/>
    </source>
</evidence>
<evidence type="ECO:0000256" key="3">
    <source>
        <dbReference type="ARBA" id="ARBA00012461"/>
    </source>
</evidence>
<dbReference type="InterPro" id="IPR029044">
    <property type="entry name" value="Nucleotide-diphossugar_trans"/>
</dbReference>
<proteinExistence type="inferred from homology"/>
<dbReference type="OrthoDB" id="9803871at2"/>